<dbReference type="AlphaFoldDB" id="A0A7S7NWJ1"/>
<gene>
    <name evidence="2" type="ORF">IRI77_14545</name>
</gene>
<dbReference type="Gene3D" id="3.90.550.10">
    <property type="entry name" value="Spore Coat Polysaccharide Biosynthesis Protein SpsA, Chain A"/>
    <property type="match status" value="1"/>
</dbReference>
<keyword evidence="3" id="KW-1185">Reference proteome</keyword>
<dbReference type="SUPFAM" id="SSF53448">
    <property type="entry name" value="Nucleotide-diphospho-sugar transferases"/>
    <property type="match status" value="1"/>
</dbReference>
<dbReference type="InterPro" id="IPR050834">
    <property type="entry name" value="Glycosyltransf_2"/>
</dbReference>
<proteinExistence type="predicted"/>
<accession>A0A7S7NWJ1</accession>
<dbReference type="GO" id="GO:0016740">
    <property type="term" value="F:transferase activity"/>
    <property type="evidence" value="ECO:0007669"/>
    <property type="project" value="UniProtKB-KW"/>
</dbReference>
<feature type="domain" description="Glycosyltransferase 2-like" evidence="1">
    <location>
        <begin position="4"/>
        <end position="147"/>
    </location>
</feature>
<dbReference type="PANTHER" id="PTHR43685:SF3">
    <property type="entry name" value="SLR2126 PROTEIN"/>
    <property type="match status" value="1"/>
</dbReference>
<evidence type="ECO:0000313" key="3">
    <source>
        <dbReference type="Proteomes" id="UP000593892"/>
    </source>
</evidence>
<name>A0A7S7NWJ1_PALFE</name>
<dbReference type="EMBL" id="CP063849">
    <property type="protein sequence ID" value="QOY91113.1"/>
    <property type="molecule type" value="Genomic_DNA"/>
</dbReference>
<dbReference type="Pfam" id="PF00535">
    <property type="entry name" value="Glycos_transf_2"/>
    <property type="match status" value="1"/>
</dbReference>
<dbReference type="InterPro" id="IPR001173">
    <property type="entry name" value="Glyco_trans_2-like"/>
</dbReference>
<dbReference type="PANTHER" id="PTHR43685">
    <property type="entry name" value="GLYCOSYLTRANSFERASE"/>
    <property type="match status" value="1"/>
</dbReference>
<keyword evidence="2" id="KW-0808">Transferase</keyword>
<protein>
    <submittedName>
        <fullName evidence="2">Glycosyltransferase</fullName>
    </submittedName>
</protein>
<dbReference type="CDD" id="cd00761">
    <property type="entry name" value="Glyco_tranf_GTA_type"/>
    <property type="match status" value="1"/>
</dbReference>
<dbReference type="InterPro" id="IPR029044">
    <property type="entry name" value="Nucleotide-diphossugar_trans"/>
</dbReference>
<dbReference type="KEGG" id="pfer:IRI77_14545"/>
<sequence>MDFSVVITTWNRPDSLAQCLDALAAQVYPPEAFEVVVVDDGSPTPLDERAVQRSGRNVRLVRQVNSGPAAGRNLGAQAACGEWLAFTDDDCRPRPGWLAAMKRVLGTHPGALVGGVTINALKTNAYSQASQSILDAAYRYFNPDPENARFFATDNLVVARERFLACGGLDVRFRVASEDREFCERWLAGGGRIVTAEDAVVDHFHALTFRTFCRQHFQYGRGAAQFHRGRLGRLRRDVSFRWRVHDWLVRPVRESPNPVLAAGLVAAWQLANTAGFFWESLRLPYRDPRPMSPTNLRN</sequence>
<dbReference type="Proteomes" id="UP000593892">
    <property type="component" value="Chromosome"/>
</dbReference>
<evidence type="ECO:0000313" key="2">
    <source>
        <dbReference type="EMBL" id="QOY91113.1"/>
    </source>
</evidence>
<dbReference type="RefSeq" id="WP_194452768.1">
    <property type="nucleotide sequence ID" value="NZ_CP063849.1"/>
</dbReference>
<evidence type="ECO:0000259" key="1">
    <source>
        <dbReference type="Pfam" id="PF00535"/>
    </source>
</evidence>
<reference evidence="2 3" key="1">
    <citation type="submission" date="2020-10" db="EMBL/GenBank/DDBJ databases">
        <title>Complete genome sequence of Paludibaculum fermentans P105T, a facultatively anaerobic acidobacterium capable of dissimilatory Fe(III) reduction.</title>
        <authorList>
            <person name="Dedysh S.N."/>
            <person name="Beletsky A.V."/>
            <person name="Kulichevskaya I.S."/>
            <person name="Mardanov A.V."/>
            <person name="Ravin N.V."/>
        </authorList>
    </citation>
    <scope>NUCLEOTIDE SEQUENCE [LARGE SCALE GENOMIC DNA]</scope>
    <source>
        <strain evidence="2 3">P105</strain>
    </source>
</reference>
<organism evidence="2 3">
    <name type="scientific">Paludibaculum fermentans</name>
    <dbReference type="NCBI Taxonomy" id="1473598"/>
    <lineage>
        <taxon>Bacteria</taxon>
        <taxon>Pseudomonadati</taxon>
        <taxon>Acidobacteriota</taxon>
        <taxon>Terriglobia</taxon>
        <taxon>Bryobacterales</taxon>
        <taxon>Bryobacteraceae</taxon>
        <taxon>Paludibaculum</taxon>
    </lineage>
</organism>